<dbReference type="Gene3D" id="3.40.50.300">
    <property type="entry name" value="P-loop containing nucleotide triphosphate hydrolases"/>
    <property type="match status" value="1"/>
</dbReference>
<dbReference type="Proteomes" id="UP000217154">
    <property type="component" value="Chromosome"/>
</dbReference>
<dbReference type="InterPro" id="IPR003959">
    <property type="entry name" value="ATPase_AAA_core"/>
</dbReference>
<evidence type="ECO:0000259" key="1">
    <source>
        <dbReference type="Pfam" id="PF13304"/>
    </source>
</evidence>
<dbReference type="GO" id="GO:0005524">
    <property type="term" value="F:ATP binding"/>
    <property type="evidence" value="ECO:0007669"/>
    <property type="project" value="InterPro"/>
</dbReference>
<dbReference type="EMBL" id="CP023284">
    <property type="protein sequence ID" value="ATA55369.1"/>
    <property type="molecule type" value="Genomic_DNA"/>
</dbReference>
<dbReference type="InterPro" id="IPR027417">
    <property type="entry name" value="P-loop_NTPase"/>
</dbReference>
<dbReference type="GO" id="GO:0016887">
    <property type="term" value="F:ATP hydrolysis activity"/>
    <property type="evidence" value="ECO:0007669"/>
    <property type="project" value="InterPro"/>
</dbReference>
<gene>
    <name evidence="2" type="ORF">CKY39_20700</name>
</gene>
<evidence type="ECO:0000313" key="2">
    <source>
        <dbReference type="EMBL" id="ATA55369.1"/>
    </source>
</evidence>
<accession>A0A250DN09</accession>
<proteinExistence type="predicted"/>
<dbReference type="Pfam" id="PF13304">
    <property type="entry name" value="AAA_21"/>
    <property type="match status" value="1"/>
</dbReference>
<protein>
    <recommendedName>
        <fullName evidence="1">ATPase AAA-type core domain-containing protein</fullName>
    </recommendedName>
</protein>
<feature type="domain" description="ATPase AAA-type core" evidence="1">
    <location>
        <begin position="353"/>
        <end position="420"/>
    </location>
</feature>
<reference evidence="2 3" key="1">
    <citation type="submission" date="2017-09" db="EMBL/GenBank/DDBJ databases">
        <title>The diverse metabolic capabilities of V. boronicumulans make it an excellent choice for continued studies on novel biodegradation.</title>
        <authorList>
            <person name="Sun S."/>
        </authorList>
    </citation>
    <scope>NUCLEOTIDE SEQUENCE [LARGE SCALE GENOMIC DNA]</scope>
    <source>
        <strain evidence="2 3">J1</strain>
    </source>
</reference>
<dbReference type="KEGG" id="vbo:CKY39_20700"/>
<dbReference type="PANTHER" id="PTHR43581">
    <property type="entry name" value="ATP/GTP PHOSPHATASE"/>
    <property type="match status" value="1"/>
</dbReference>
<name>A0A250DN09_9BURK</name>
<dbReference type="SUPFAM" id="SSF52540">
    <property type="entry name" value="P-loop containing nucleoside triphosphate hydrolases"/>
    <property type="match status" value="1"/>
</dbReference>
<sequence>MTINFRRGNQGGGVSTKNTAILRLDNWDDYSFKTLFSLLLVDENGVQHDLGNLKIGFAGQAESRTSDFLQPIFLELPENFFSLGQDPEYYKKIRNLSPETQATLLRSLRDVVYLPDLLNQVEREAVFSTSLTRNISKSALTGQFRRVLDGGAVLTPFNFTYRHLGNERTSAHDLEFSVTPDSKPSTNIHVLIGRNGIGKTTLLNNMVSSIVNGGVEPERYGQFFTKKWIGDEPIAEDYFGGVASVSFSAFDSFVPLPEQKDQEKGLTNFYIGLKKVAHTGSERVASPKTLGELEEDLIQSLEVCLTLTSKRERWLAAIRKLESDDNFEAMDLGRLVTVDTATALTYARTFFKKMSSGHIIVLLTITKLIETVEEKTLVLMDEPESHLHPPLLSAFVRALSELLSNRNGVAIIATHSPVVVQEVPRSCVWKLFRIHVEGAAYRPDEETFGENVGTLTKEIFGLEVVKSGFHEVLNHAVLEGKSFDQIYAEYGGQLGFEAQALLRGLIAQRNATHQS</sequence>
<dbReference type="PANTHER" id="PTHR43581:SF4">
    <property type="entry name" value="ATP_GTP PHOSPHATASE"/>
    <property type="match status" value="1"/>
</dbReference>
<organism evidence="2 3">
    <name type="scientific">Variovorax boronicumulans</name>
    <dbReference type="NCBI Taxonomy" id="436515"/>
    <lineage>
        <taxon>Bacteria</taxon>
        <taxon>Pseudomonadati</taxon>
        <taxon>Pseudomonadota</taxon>
        <taxon>Betaproteobacteria</taxon>
        <taxon>Burkholderiales</taxon>
        <taxon>Comamonadaceae</taxon>
        <taxon>Variovorax</taxon>
    </lineage>
</organism>
<dbReference type="InterPro" id="IPR051396">
    <property type="entry name" value="Bact_Antivir_Def_Nuclease"/>
</dbReference>
<evidence type="ECO:0000313" key="3">
    <source>
        <dbReference type="Proteomes" id="UP000217154"/>
    </source>
</evidence>
<dbReference type="AlphaFoldDB" id="A0A250DN09"/>